<sequence length="61" mass="6777">MSDYVLTALGLMLVFEGLLPLLMPQAWRETFIKMVTLKDGQLRFVGLISIVGGLLLILLSK</sequence>
<keyword evidence="1" id="KW-0472">Membrane</keyword>
<organism evidence="2 3">
    <name type="scientific">Methylotenera oryzisoli</name>
    <dbReference type="NCBI Taxonomy" id="2080758"/>
    <lineage>
        <taxon>Bacteria</taxon>
        <taxon>Pseudomonadati</taxon>
        <taxon>Pseudomonadota</taxon>
        <taxon>Betaproteobacteria</taxon>
        <taxon>Nitrosomonadales</taxon>
        <taxon>Methylophilaceae</taxon>
        <taxon>Methylotenera</taxon>
    </lineage>
</organism>
<dbReference type="InterPro" id="IPR019201">
    <property type="entry name" value="DUF2065"/>
</dbReference>
<evidence type="ECO:0000313" key="3">
    <source>
        <dbReference type="Proteomes" id="UP000297706"/>
    </source>
</evidence>
<proteinExistence type="predicted"/>
<keyword evidence="3" id="KW-1185">Reference proteome</keyword>
<reference evidence="2 3" key="1">
    <citation type="submission" date="2018-02" db="EMBL/GenBank/DDBJ databases">
        <title>A novel lanthanide dependent methylotroph, Methylotenera sp. La3113.</title>
        <authorList>
            <person name="Lv H."/>
            <person name="Tani A."/>
        </authorList>
    </citation>
    <scope>NUCLEOTIDE SEQUENCE [LARGE SCALE GENOMIC DNA]</scope>
    <source>
        <strain evidence="2 3">La3113</strain>
    </source>
</reference>
<evidence type="ECO:0000256" key="1">
    <source>
        <dbReference type="SAM" id="Phobius"/>
    </source>
</evidence>
<dbReference type="Proteomes" id="UP000297706">
    <property type="component" value="Unassembled WGS sequence"/>
</dbReference>
<name>A0A4Y9VRZ2_9PROT</name>
<dbReference type="Pfam" id="PF09838">
    <property type="entry name" value="DUF2065"/>
    <property type="match status" value="1"/>
</dbReference>
<comment type="caution">
    <text evidence="2">The sequence shown here is derived from an EMBL/GenBank/DDBJ whole genome shotgun (WGS) entry which is preliminary data.</text>
</comment>
<dbReference type="PANTHER" id="PTHR38602">
    <property type="entry name" value="INNER MEMBRANE PROTEIN-RELATED"/>
    <property type="match status" value="1"/>
</dbReference>
<accession>A0A4Y9VRZ2</accession>
<keyword evidence="1" id="KW-0812">Transmembrane</keyword>
<dbReference type="RefSeq" id="WP_135277495.1">
    <property type="nucleotide sequence ID" value="NZ_PQVH01000008.1"/>
</dbReference>
<dbReference type="EMBL" id="PQVH01000008">
    <property type="protein sequence ID" value="TFW71795.1"/>
    <property type="molecule type" value="Genomic_DNA"/>
</dbReference>
<keyword evidence="1" id="KW-1133">Transmembrane helix</keyword>
<evidence type="ECO:0000313" key="2">
    <source>
        <dbReference type="EMBL" id="TFW71795.1"/>
    </source>
</evidence>
<feature type="transmembrane region" description="Helical" evidence="1">
    <location>
        <begin position="44"/>
        <end position="60"/>
    </location>
</feature>
<gene>
    <name evidence="2" type="ORF">C3Y98_06840</name>
</gene>
<dbReference type="OrthoDB" id="9182237at2"/>
<dbReference type="PANTHER" id="PTHR38602:SF1">
    <property type="entry name" value="INNER MEMBRANE PROTEIN"/>
    <property type="match status" value="1"/>
</dbReference>
<feature type="transmembrane region" description="Helical" evidence="1">
    <location>
        <begin position="6"/>
        <end position="23"/>
    </location>
</feature>
<dbReference type="AlphaFoldDB" id="A0A4Y9VRZ2"/>
<protein>
    <submittedName>
        <fullName evidence="2">DUF2065 domain-containing protein</fullName>
    </submittedName>
</protein>